<dbReference type="Gene3D" id="3.90.550.10">
    <property type="entry name" value="Spore Coat Polysaccharide Biosynthesis Protein SpsA, Chain A"/>
    <property type="match status" value="1"/>
</dbReference>
<gene>
    <name evidence="5" type="primary">arnC</name>
    <name evidence="5" type="ORF">NCTC10918_00680</name>
</gene>
<dbReference type="Pfam" id="PF00535">
    <property type="entry name" value="Glycos_transf_2"/>
    <property type="match status" value="1"/>
</dbReference>
<evidence type="ECO:0000256" key="2">
    <source>
        <dbReference type="ARBA" id="ARBA00022676"/>
    </source>
</evidence>
<dbReference type="PANTHER" id="PTHR43398">
    <property type="entry name" value="DOLICHOL-PHOSPHATE MANNOSYLTRANSFERASE SUBUNIT 1"/>
    <property type="match status" value="1"/>
</dbReference>
<dbReference type="EMBL" id="LR134521">
    <property type="protein sequence ID" value="VEJ29421.1"/>
    <property type="molecule type" value="Genomic_DNA"/>
</dbReference>
<evidence type="ECO:0000259" key="4">
    <source>
        <dbReference type="Pfam" id="PF00535"/>
    </source>
</evidence>
<reference evidence="5 6" key="1">
    <citation type="submission" date="2018-12" db="EMBL/GenBank/DDBJ databases">
        <authorList>
            <consortium name="Pathogen Informatics"/>
        </authorList>
    </citation>
    <scope>NUCLEOTIDE SEQUENCE [LARGE SCALE GENOMIC DNA]</scope>
    <source>
        <strain evidence="5 6">NCTC10918</strain>
    </source>
</reference>
<evidence type="ECO:0000256" key="1">
    <source>
        <dbReference type="ARBA" id="ARBA00006739"/>
    </source>
</evidence>
<evidence type="ECO:0000313" key="5">
    <source>
        <dbReference type="EMBL" id="VEJ29421.1"/>
    </source>
</evidence>
<keyword evidence="3 5" id="KW-0808">Transferase</keyword>
<evidence type="ECO:0000256" key="3">
    <source>
        <dbReference type="ARBA" id="ARBA00022679"/>
    </source>
</evidence>
<dbReference type="STRING" id="762948.HMPREF0733_11942"/>
<proteinExistence type="inferred from homology"/>
<dbReference type="Proteomes" id="UP000270988">
    <property type="component" value="Chromosome"/>
</dbReference>
<dbReference type="EC" id="2.7.8.30" evidence="5"/>
<protein>
    <submittedName>
        <fullName evidence="5">Undecaprenyl-phosphate 4-deoxy-4-formamido-L-arabinose transferase</fullName>
        <ecNumber evidence="5">2.7.8.30</ecNumber>
    </submittedName>
</protein>
<dbReference type="SUPFAM" id="SSF53448">
    <property type="entry name" value="Nucleotide-diphospho-sugar transferases"/>
    <property type="match status" value="1"/>
</dbReference>
<comment type="similarity">
    <text evidence="1">Belongs to the glycosyltransferase 2 family.</text>
</comment>
<dbReference type="GO" id="GO:0004582">
    <property type="term" value="F:dolichyl-phosphate beta-D-mannosyltransferase activity"/>
    <property type="evidence" value="ECO:0007669"/>
    <property type="project" value="InterPro"/>
</dbReference>
<feature type="domain" description="Glycosyltransferase 2-like" evidence="4">
    <location>
        <begin position="39"/>
        <end position="202"/>
    </location>
</feature>
<keyword evidence="2" id="KW-0328">Glycosyltransferase</keyword>
<dbReference type="CDD" id="cd06442">
    <property type="entry name" value="DPM1_like"/>
    <property type="match status" value="1"/>
</dbReference>
<name>A0A3S4ZLR0_9MICC</name>
<evidence type="ECO:0000313" key="6">
    <source>
        <dbReference type="Proteomes" id="UP000270988"/>
    </source>
</evidence>
<dbReference type="AlphaFoldDB" id="A0A3S4ZLR0"/>
<dbReference type="InterPro" id="IPR039528">
    <property type="entry name" value="DPM1-like"/>
</dbReference>
<dbReference type="PANTHER" id="PTHR43398:SF1">
    <property type="entry name" value="DOLICHOL-PHOSPHATE MANNOSYLTRANSFERASE SUBUNIT 1"/>
    <property type="match status" value="1"/>
</dbReference>
<dbReference type="GO" id="GO:0016020">
    <property type="term" value="C:membrane"/>
    <property type="evidence" value="ECO:0007669"/>
    <property type="project" value="GOC"/>
</dbReference>
<accession>A0A3S4ZLR0</accession>
<sequence length="277" mass="30714">MHLQNTPLRRISPVILVNLDPTFTLTKENKGIIMRVLTVIPTYNEKENLPVVVERLRKAAPDVDILVVDDNSPDGTGQIADAMAEQDSQIHVLHRTVKDGLGGAYLAGFDWGLNEGYEVLIEMDADCSHQPEQLPSLVHAVEAGADLAIGSRYVPGGKTENWPVQRQILSRGANIYTRVVLGTAIKDITAGFRAYRREALQRLNLEGIESKGYVFQVDLAWRSEQAGLKIVEVPITFVEREVGASKMTGNIIFDSMRKVTTWGVSNRVNKLKKKLGK</sequence>
<dbReference type="InterPro" id="IPR029044">
    <property type="entry name" value="Nucleotide-diphossugar_trans"/>
</dbReference>
<dbReference type="GO" id="GO:0009247">
    <property type="term" value="P:glycolipid biosynthetic process"/>
    <property type="evidence" value="ECO:0007669"/>
    <property type="project" value="TreeGrafter"/>
</dbReference>
<dbReference type="InterPro" id="IPR001173">
    <property type="entry name" value="Glyco_trans_2-like"/>
</dbReference>
<dbReference type="FunFam" id="3.90.550.10:FF:000122">
    <property type="entry name" value="Dolichol-phosphate mannosyltransferase subunit 1"/>
    <property type="match status" value="1"/>
</dbReference>
<organism evidence="5 6">
    <name type="scientific">Rothia dentocariosa</name>
    <dbReference type="NCBI Taxonomy" id="2047"/>
    <lineage>
        <taxon>Bacteria</taxon>
        <taxon>Bacillati</taxon>
        <taxon>Actinomycetota</taxon>
        <taxon>Actinomycetes</taxon>
        <taxon>Micrococcales</taxon>
        <taxon>Micrococcaceae</taxon>
        <taxon>Rothia</taxon>
    </lineage>
</organism>